<dbReference type="Proteomes" id="UP001500466">
    <property type="component" value="Unassembled WGS sequence"/>
</dbReference>
<keyword evidence="2" id="KW-1185">Reference proteome</keyword>
<protein>
    <submittedName>
        <fullName evidence="1">Uncharacterized protein</fullName>
    </submittedName>
</protein>
<sequence length="119" mass="13267">MLPPKERTEPKLDQVKGAAEAARALRCRIRCWPVPHLEEAGSETDTRLWASKLSRFAGLAGDLACSGGEGGQRRGGRTGWSSTFVTDSETMRWYSNVHSLGVGCLAQSWHRQRHGRERF</sequence>
<comment type="caution">
    <text evidence="1">The sequence shown here is derived from an EMBL/GenBank/DDBJ whole genome shotgun (WGS) entry which is preliminary data.</text>
</comment>
<accession>A0ABP9IGU9</accession>
<proteinExistence type="predicted"/>
<reference evidence="2" key="1">
    <citation type="journal article" date="2019" name="Int. J. Syst. Evol. Microbiol.">
        <title>The Global Catalogue of Microorganisms (GCM) 10K type strain sequencing project: providing services to taxonomists for standard genome sequencing and annotation.</title>
        <authorList>
            <consortium name="The Broad Institute Genomics Platform"/>
            <consortium name="The Broad Institute Genome Sequencing Center for Infectious Disease"/>
            <person name="Wu L."/>
            <person name="Ma J."/>
        </authorList>
    </citation>
    <scope>NUCLEOTIDE SEQUENCE [LARGE SCALE GENOMIC DNA]</scope>
    <source>
        <strain evidence="2">JCM 17986</strain>
    </source>
</reference>
<evidence type="ECO:0000313" key="2">
    <source>
        <dbReference type="Proteomes" id="UP001500466"/>
    </source>
</evidence>
<name>A0ABP9IGU9_9ACTN</name>
<dbReference type="RefSeq" id="WP_345681161.1">
    <property type="nucleotide sequence ID" value="NZ_BAABHS010000070.1"/>
</dbReference>
<evidence type="ECO:0000313" key="1">
    <source>
        <dbReference type="EMBL" id="GAA4997565.1"/>
    </source>
</evidence>
<organism evidence="1 2">
    <name type="scientific">Yinghuangia aomiensis</name>
    <dbReference type="NCBI Taxonomy" id="676205"/>
    <lineage>
        <taxon>Bacteria</taxon>
        <taxon>Bacillati</taxon>
        <taxon>Actinomycetota</taxon>
        <taxon>Actinomycetes</taxon>
        <taxon>Kitasatosporales</taxon>
        <taxon>Streptomycetaceae</taxon>
        <taxon>Yinghuangia</taxon>
    </lineage>
</organism>
<gene>
    <name evidence="1" type="ORF">GCM10023205_83770</name>
</gene>
<dbReference type="EMBL" id="BAABHS010000070">
    <property type="protein sequence ID" value="GAA4997565.1"/>
    <property type="molecule type" value="Genomic_DNA"/>
</dbReference>